<organism evidence="1 2">
    <name type="scientific">Bacteroides caecimuris</name>
    <dbReference type="NCBI Taxonomy" id="1796613"/>
    <lineage>
        <taxon>Bacteria</taxon>
        <taxon>Pseudomonadati</taxon>
        <taxon>Bacteroidota</taxon>
        <taxon>Bacteroidia</taxon>
        <taxon>Bacteroidales</taxon>
        <taxon>Bacteroidaceae</taxon>
        <taxon>Bacteroides</taxon>
    </lineage>
</organism>
<dbReference type="GeneID" id="82187417"/>
<protein>
    <submittedName>
        <fullName evidence="1">Uncharacterized protein</fullName>
    </submittedName>
</protein>
<sequence>MKHDNQEDIQLRNRLNDLCQLRLFRNTKKEFGEYIEYNLTTNNSIQRIKPFTARCLYRELEKQILQDTYNELDINETLETYKEASEFYIHEIKKININPETDVDLLYAYLRYVCINNLESPECNDKKLNKLLNAINKRPTVQLVPLLLIMLKILPTYKSKQGDVKDIDGDFIKLHHFFTEFARKEPSVQEMPVLEFMKYDFTRHKQKNRIMLIYMTYCAINNFCSLINATDSYDLAIHINHNTQLPDIGEHYWYDTDHYNDTTTFWDFEQTATDNYFLYQYKFKLDLQEIHRKRFEITLFNQWNTLVLYAAKSSYMHILLKEKKQIQTDKQAWYKCEMDDTQSPLKIELCELVAGKAILDFQSLTRLTDEKMTEQINNWKEKFKMIDIKEDGQAEEDYEFRAAPFAITEECIFIKQEAKENEEKPDWYYRVPKEINEGLKKITINDFVGILTIQEKKYIGFSPISLFLDVTNDEAIKESKVELVERIFL</sequence>
<name>A0A1C7GZL9_9BACE</name>
<proteinExistence type="predicted"/>
<dbReference type="OrthoDB" id="1041190at2"/>
<dbReference type="AlphaFoldDB" id="A0A1C7GZL9"/>
<dbReference type="Proteomes" id="UP000092631">
    <property type="component" value="Chromosome"/>
</dbReference>
<dbReference type="EMBL" id="CP015401">
    <property type="protein sequence ID" value="ANU57814.1"/>
    <property type="molecule type" value="Genomic_DNA"/>
</dbReference>
<evidence type="ECO:0000313" key="2">
    <source>
        <dbReference type="Proteomes" id="UP000092631"/>
    </source>
</evidence>
<dbReference type="KEGG" id="bcae:A4V03_09730"/>
<dbReference type="RefSeq" id="WP_065538775.1">
    <property type="nucleotide sequence ID" value="NZ_CAPDLJ010000023.1"/>
</dbReference>
<keyword evidence="2" id="KW-1185">Reference proteome</keyword>
<evidence type="ECO:0000313" key="1">
    <source>
        <dbReference type="EMBL" id="ANU57814.1"/>
    </source>
</evidence>
<accession>A0A1C7GZL9</accession>
<gene>
    <name evidence="1" type="ORF">A4V03_09730</name>
</gene>
<reference evidence="2" key="1">
    <citation type="submission" date="2016-04" db="EMBL/GenBank/DDBJ databases">
        <title>Complete Genome Sequences of Twelve Strains of a Stable Defined Moderately Diverse Mouse Microbiota 2 (sDMDMm2).</title>
        <authorList>
            <person name="Uchimura Y."/>
            <person name="Wyss M."/>
            <person name="Brugiroux S."/>
            <person name="Limenitakis J.P."/>
            <person name="Stecher B."/>
            <person name="McCoy K.D."/>
            <person name="Macpherson A.J."/>
        </authorList>
    </citation>
    <scope>NUCLEOTIDE SEQUENCE [LARGE SCALE GENOMIC DNA]</scope>
    <source>
        <strain evidence="2">I48</strain>
    </source>
</reference>